<dbReference type="EMBL" id="CP032869">
    <property type="protein sequence ID" value="AYL94299.1"/>
    <property type="molecule type" value="Genomic_DNA"/>
</dbReference>
<dbReference type="AlphaFoldDB" id="A0A494VK53"/>
<evidence type="ECO:0008006" key="4">
    <source>
        <dbReference type="Google" id="ProtNLM"/>
    </source>
</evidence>
<dbReference type="Pfam" id="PF20329">
    <property type="entry name" value="DUF6624"/>
    <property type="match status" value="1"/>
</dbReference>
<name>A0A494VK53_9SPHI</name>
<evidence type="ECO:0000313" key="2">
    <source>
        <dbReference type="EMBL" id="AYL94299.1"/>
    </source>
</evidence>
<gene>
    <name evidence="2" type="ORF">HYN43_002870</name>
</gene>
<sequence length="286" mass="32653">MNCKLFITALLGILSVVTAGAQVRPACDALFLKADTLISRKQYQAAARLCFQAFDESPVCRSNANLLKTAKICMRAGLPDSMFSCLTLIVTRKAHSDYVYILSDPDYLKFKHDARWIRLKSALDSYLGANAKELDSLHQERLKMDTRLMLLAKKFGSRSKRYLAYRDTTHERDSVNSIKLLSMIRSWGWMSADQIDERGVDSMIYLFWKLSFSDQKRYFPMISAAFRKGTFDAKRFADIADRIALKDKGRQIYGTQLGTDNLPLPVENADSLNFRRREIGLPPVHK</sequence>
<dbReference type="Proteomes" id="UP000270046">
    <property type="component" value="Chromosome"/>
</dbReference>
<dbReference type="RefSeq" id="WP_119408018.1">
    <property type="nucleotide sequence ID" value="NZ_CP032869.1"/>
</dbReference>
<proteinExistence type="predicted"/>
<keyword evidence="1" id="KW-0732">Signal</keyword>
<feature type="chain" id="PRO_5019813366" description="Tetratricopeptide repeat protein" evidence="1">
    <location>
        <begin position="22"/>
        <end position="286"/>
    </location>
</feature>
<dbReference type="InterPro" id="IPR046732">
    <property type="entry name" value="DUF6624"/>
</dbReference>
<feature type="signal peptide" evidence="1">
    <location>
        <begin position="1"/>
        <end position="21"/>
    </location>
</feature>
<dbReference type="OrthoDB" id="1164858at2"/>
<organism evidence="2 3">
    <name type="scientific">Mucilaginibacter celer</name>
    <dbReference type="NCBI Taxonomy" id="2305508"/>
    <lineage>
        <taxon>Bacteria</taxon>
        <taxon>Pseudomonadati</taxon>
        <taxon>Bacteroidota</taxon>
        <taxon>Sphingobacteriia</taxon>
        <taxon>Sphingobacteriales</taxon>
        <taxon>Sphingobacteriaceae</taxon>
        <taxon>Mucilaginibacter</taxon>
    </lineage>
</organism>
<dbReference type="KEGG" id="muh:HYN43_002870"/>
<protein>
    <recommendedName>
        <fullName evidence="4">Tetratricopeptide repeat protein</fullName>
    </recommendedName>
</protein>
<keyword evidence="3" id="KW-1185">Reference proteome</keyword>
<reference evidence="2 3" key="1">
    <citation type="submission" date="2018-10" db="EMBL/GenBank/DDBJ databases">
        <title>Genome sequencing of Mucilaginibacter sp. HYN0043.</title>
        <authorList>
            <person name="Kim M."/>
            <person name="Yi H."/>
        </authorList>
    </citation>
    <scope>NUCLEOTIDE SEQUENCE [LARGE SCALE GENOMIC DNA]</scope>
    <source>
        <strain evidence="2 3">HYN0043</strain>
    </source>
</reference>
<accession>A0A494VK53</accession>
<evidence type="ECO:0000256" key="1">
    <source>
        <dbReference type="SAM" id="SignalP"/>
    </source>
</evidence>
<evidence type="ECO:0000313" key="3">
    <source>
        <dbReference type="Proteomes" id="UP000270046"/>
    </source>
</evidence>